<sequence>MTKHRNGWKFAFLTLLSLLLLGLLGSYVLFMSETQPLSASPKEKEVSSSLQALPVHARLEVDDLLTLIEEAHPDLDIQRQENQLLLRGQSVIMNRRVTYSVGLIPLTNEKKNLCFDMSHFKIGDLEIPLQVYWPAVKGYFSQDKFLHATSVPGRLELRLTDLSVKGAVLKDCQIDWEKNQVLLDLELPHPNLSK</sequence>
<dbReference type="Pfam" id="PF09911">
    <property type="entry name" value="DUF2140"/>
    <property type="match status" value="1"/>
</dbReference>
<reference evidence="2 4" key="2">
    <citation type="submission" date="2017-12" db="EMBL/GenBank/DDBJ databases">
        <title>Phylogenetic diversity of female urinary microbiome.</title>
        <authorList>
            <person name="Thomas-White K."/>
            <person name="Wolfe A.J."/>
        </authorList>
    </citation>
    <scope>NUCLEOTIDE SEQUENCE [LARGE SCALE GENOMIC DNA]</scope>
    <source>
        <strain evidence="2 4">UMB0844</strain>
    </source>
</reference>
<dbReference type="AlphaFoldDB" id="A0A133Y0W5"/>
<dbReference type="Proteomes" id="UP000234775">
    <property type="component" value="Unassembled WGS sequence"/>
</dbReference>
<dbReference type="EMBL" id="LSCQ01000037">
    <property type="protein sequence ID" value="KXB36823.1"/>
    <property type="molecule type" value="Genomic_DNA"/>
</dbReference>
<evidence type="ECO:0000313" key="2">
    <source>
        <dbReference type="EMBL" id="PKY91374.1"/>
    </source>
</evidence>
<protein>
    <submittedName>
        <fullName evidence="2">DUF2140 domain-containing protein</fullName>
    </submittedName>
</protein>
<dbReference type="PATRIC" id="fig|87541.4.peg.710"/>
<comment type="caution">
    <text evidence="1">The sequence shown here is derived from an EMBL/GenBank/DDBJ whole genome shotgun (WGS) entry which is preliminary data.</text>
</comment>
<reference evidence="1 3" key="1">
    <citation type="submission" date="2016-01" db="EMBL/GenBank/DDBJ databases">
        <authorList>
            <person name="Oliw E.H."/>
        </authorList>
    </citation>
    <scope>NUCLEOTIDE SEQUENCE [LARGE SCALE GENOMIC DNA]</scope>
    <source>
        <strain evidence="1 3">KA00635</strain>
    </source>
</reference>
<dbReference type="EMBL" id="PKGZ01000003">
    <property type="protein sequence ID" value="PKY91374.1"/>
    <property type="molecule type" value="Genomic_DNA"/>
</dbReference>
<name>A0A133Y0W5_9LACT</name>
<evidence type="ECO:0000313" key="1">
    <source>
        <dbReference type="EMBL" id="KXB36823.1"/>
    </source>
</evidence>
<proteinExistence type="predicted"/>
<accession>A0A133Y0W5</accession>
<dbReference type="InterPro" id="IPR018672">
    <property type="entry name" value="DUF2140"/>
</dbReference>
<dbReference type="Proteomes" id="UP000070422">
    <property type="component" value="Unassembled WGS sequence"/>
</dbReference>
<organism evidence="1 3">
    <name type="scientific">Aerococcus christensenii</name>
    <dbReference type="NCBI Taxonomy" id="87541"/>
    <lineage>
        <taxon>Bacteria</taxon>
        <taxon>Bacillati</taxon>
        <taxon>Bacillota</taxon>
        <taxon>Bacilli</taxon>
        <taxon>Lactobacillales</taxon>
        <taxon>Aerococcaceae</taxon>
        <taxon>Aerococcus</taxon>
    </lineage>
</organism>
<gene>
    <name evidence="2" type="ORF">CYJ27_04685</name>
    <name evidence="1" type="ORF">HMPREF3187_00711</name>
</gene>
<dbReference type="RefSeq" id="WP_060936696.1">
    <property type="nucleotide sequence ID" value="NZ_JASOZP010000002.1"/>
</dbReference>
<keyword evidence="4" id="KW-1185">Reference proteome</keyword>
<dbReference type="STRING" id="87541.AWM71_07235"/>
<evidence type="ECO:0000313" key="3">
    <source>
        <dbReference type="Proteomes" id="UP000070422"/>
    </source>
</evidence>
<dbReference type="OrthoDB" id="2241695at2"/>
<evidence type="ECO:0000313" key="4">
    <source>
        <dbReference type="Proteomes" id="UP000234775"/>
    </source>
</evidence>